<accession>A0A3N4D2S2</accession>
<organism evidence="1 2">
    <name type="scientific">Arachnia propionica</name>
    <dbReference type="NCBI Taxonomy" id="1750"/>
    <lineage>
        <taxon>Bacteria</taxon>
        <taxon>Bacillati</taxon>
        <taxon>Actinomycetota</taxon>
        <taxon>Actinomycetes</taxon>
        <taxon>Propionibacteriales</taxon>
        <taxon>Propionibacteriaceae</taxon>
        <taxon>Arachnia</taxon>
    </lineage>
</organism>
<keyword evidence="2" id="KW-1185">Reference proteome</keyword>
<dbReference type="NCBIfam" id="TIGR02185">
    <property type="entry name" value="Trep_Strep"/>
    <property type="match status" value="1"/>
</dbReference>
<dbReference type="OrthoDB" id="9781459at2"/>
<reference evidence="1 2" key="1">
    <citation type="submission" date="2018-12" db="EMBL/GenBank/DDBJ databases">
        <authorList>
            <consortium name="Pathogen Informatics"/>
        </authorList>
    </citation>
    <scope>NUCLEOTIDE SEQUENCE [LARGE SCALE GENOMIC DNA]</scope>
    <source>
        <strain evidence="1 2">NCTC12967</strain>
    </source>
</reference>
<dbReference type="EMBL" id="LR134406">
    <property type="protein sequence ID" value="VEH71399.1"/>
    <property type="molecule type" value="Genomic_DNA"/>
</dbReference>
<proteinExistence type="predicted"/>
<sequence>MSTSDFPNYFLKERGLTMECKNPTTQKGMMTKDVIMTAALGVLCVAVRMVFMIAGGIAPLIWLGSHFIDAILLGPVFMLLVAKVPKGGAVFLVCLLTGLAFLNSGWPVVVTCIVGGLMCEVILGLGNRTSPSLLTLVITYVVFCLSFIGDFFPLWFLGDQFLGQMLSSGMSGEYVETIRSFINGPAIAVIVISIIVGALVGAFFGHRLMRKHFSAAQVAPEE</sequence>
<dbReference type="GeneID" id="64408141"/>
<dbReference type="Pfam" id="PF09605">
    <property type="entry name" value="Trep_Strep"/>
    <property type="match status" value="1"/>
</dbReference>
<protein>
    <submittedName>
        <fullName evidence="1">Conserved hypothetical integral membrane protein</fullName>
    </submittedName>
</protein>
<name>A0A3N4D2S2_9ACTN</name>
<dbReference type="OMA" id="MGQEYAD"/>
<dbReference type="RefSeq" id="WP_014847756.1">
    <property type="nucleotide sequence ID" value="NZ_CAURRE010000007.1"/>
</dbReference>
<evidence type="ECO:0000313" key="2">
    <source>
        <dbReference type="Proteomes" id="UP000273044"/>
    </source>
</evidence>
<dbReference type="Proteomes" id="UP000273044">
    <property type="component" value="Chromosome"/>
</dbReference>
<dbReference type="AlphaFoldDB" id="A0A3N4D2S2"/>
<gene>
    <name evidence="1" type="ORF">NCTC12967_02719</name>
</gene>
<evidence type="ECO:0000313" key="1">
    <source>
        <dbReference type="EMBL" id="VEH71399.1"/>
    </source>
</evidence>
<dbReference type="InterPro" id="IPR011733">
    <property type="entry name" value="CHP02185_IM"/>
</dbReference>